<feature type="chain" id="PRO_5004167736" evidence="4">
    <location>
        <begin position="20"/>
        <end position="105"/>
    </location>
</feature>
<feature type="compositionally biased region" description="Polar residues" evidence="3">
    <location>
        <begin position="83"/>
        <end position="96"/>
    </location>
</feature>
<evidence type="ECO:0000256" key="3">
    <source>
        <dbReference type="SAM" id="MobiDB-lite"/>
    </source>
</evidence>
<dbReference type="CDD" id="cd23501">
    <property type="entry name" value="TSLPI_Salp14_NTD"/>
    <property type="match status" value="1"/>
</dbReference>
<keyword evidence="2" id="KW-0964">Secreted</keyword>
<keyword evidence="4" id="KW-0732">Signal</keyword>
<evidence type="ECO:0000256" key="4">
    <source>
        <dbReference type="SAM" id="SignalP"/>
    </source>
</evidence>
<feature type="signal peptide" evidence="4">
    <location>
        <begin position="1"/>
        <end position="19"/>
    </location>
</feature>
<accession>Q09JY1</accession>
<evidence type="ECO:0000313" key="5">
    <source>
        <dbReference type="EMBL" id="ABI52632.1"/>
    </source>
</evidence>
<protein>
    <submittedName>
        <fullName evidence="5">BTSP</fullName>
    </submittedName>
</protein>
<evidence type="ECO:0000256" key="1">
    <source>
        <dbReference type="ARBA" id="ARBA00004613"/>
    </source>
</evidence>
<dbReference type="EMBL" id="DQ886715">
    <property type="protein sequence ID" value="ABI52632.1"/>
    <property type="molecule type" value="mRNA"/>
</dbReference>
<dbReference type="GO" id="GO:0005576">
    <property type="term" value="C:extracellular region"/>
    <property type="evidence" value="ECO:0007669"/>
    <property type="project" value="UniProtKB-SubCell"/>
</dbReference>
<proteinExistence type="evidence at transcript level"/>
<evidence type="ECO:0000256" key="2">
    <source>
        <dbReference type="ARBA" id="ARBA00022525"/>
    </source>
</evidence>
<reference evidence="5" key="1">
    <citation type="journal article" date="2008" name="Insect Biochem. Mol. Biol.">
        <title>Comparative sialomics between hard and soft ticks: implications for the evolution of blood-feeding behavior.</title>
        <authorList>
            <person name="Mans B.J."/>
            <person name="Andersen J.F."/>
            <person name="Francischetti I.M."/>
            <person name="Valenzuela J.G."/>
            <person name="Schwan T.G."/>
            <person name="Pham V.M."/>
            <person name="Garfield M.K."/>
            <person name="Hammer C.H."/>
            <person name="Ribeiro J.M."/>
        </authorList>
    </citation>
    <scope>NUCLEOTIDE SEQUENCE</scope>
    <source>
        <strain evidence="5">AM-7</strain>
        <tissue evidence="5">Adult salivary gland</tissue>
    </source>
</reference>
<sequence>MKPVVLLALLVVHVCVVQADIPGMTKGCPDKPQPSNDPGCLYYCQSKSGEWEYGLYPERSTCDYTGNRDGVCQAGLCYPAGQNAATPQQPSNTGNGHSDDDSWDK</sequence>
<feature type="region of interest" description="Disordered" evidence="3">
    <location>
        <begin position="83"/>
        <end position="105"/>
    </location>
</feature>
<organism evidence="5">
    <name type="scientific">Argas monolakensis</name>
    <name type="common">Mono lake bird tick</name>
    <dbReference type="NCBI Taxonomy" id="34602"/>
    <lineage>
        <taxon>Eukaryota</taxon>
        <taxon>Metazoa</taxon>
        <taxon>Ecdysozoa</taxon>
        <taxon>Arthropoda</taxon>
        <taxon>Chelicerata</taxon>
        <taxon>Arachnida</taxon>
        <taxon>Acari</taxon>
        <taxon>Parasitiformes</taxon>
        <taxon>Ixodida</taxon>
        <taxon>Ixodoidea</taxon>
        <taxon>Argasidae</taxon>
        <taxon>Argasinae</taxon>
        <taxon>Argas</taxon>
    </lineage>
</organism>
<dbReference type="Pfam" id="PF07771">
    <property type="entry name" value="TSGP1"/>
    <property type="match status" value="1"/>
</dbReference>
<comment type="subcellular location">
    <subcellularLocation>
        <location evidence="1">Secreted</location>
    </subcellularLocation>
</comment>
<dbReference type="AlphaFoldDB" id="Q09JY1"/>
<dbReference type="InterPro" id="IPR011694">
    <property type="entry name" value="Ixonnexin-like"/>
</dbReference>
<name>Q09JY1_ARGMO</name>